<name>A0A327JM27_9HYPH</name>
<dbReference type="Pfam" id="PF06074">
    <property type="entry name" value="Portal_Mu"/>
    <property type="match status" value="1"/>
</dbReference>
<reference evidence="2 3" key="1">
    <citation type="submission" date="2017-07" db="EMBL/GenBank/DDBJ databases">
        <title>Draft Genome Sequences of Select Purple Nonsulfur Bacteria.</title>
        <authorList>
            <person name="Lasarre B."/>
            <person name="Mckinlay J.B."/>
        </authorList>
    </citation>
    <scope>NUCLEOTIDE SEQUENCE [LARGE SCALE GENOMIC DNA]</scope>
    <source>
        <strain evidence="2 3">DSM 11290</strain>
    </source>
</reference>
<dbReference type="OrthoDB" id="9797300at2"/>
<dbReference type="RefSeq" id="WP_111434902.1">
    <property type="nucleotide sequence ID" value="NZ_JACIGG010000004.1"/>
</dbReference>
<dbReference type="InterPro" id="IPR009279">
    <property type="entry name" value="Portal_Mu"/>
</dbReference>
<evidence type="ECO:0000256" key="1">
    <source>
        <dbReference type="SAM" id="MobiDB-lite"/>
    </source>
</evidence>
<evidence type="ECO:0000313" key="2">
    <source>
        <dbReference type="EMBL" id="RAI26626.1"/>
    </source>
</evidence>
<protein>
    <recommendedName>
        <fullName evidence="4">DUF935 domain-containing protein</fullName>
    </recommendedName>
</protein>
<organism evidence="2 3">
    <name type="scientific">Rhodobium orientis</name>
    <dbReference type="NCBI Taxonomy" id="34017"/>
    <lineage>
        <taxon>Bacteria</taxon>
        <taxon>Pseudomonadati</taxon>
        <taxon>Pseudomonadota</taxon>
        <taxon>Alphaproteobacteria</taxon>
        <taxon>Hyphomicrobiales</taxon>
        <taxon>Rhodobiaceae</taxon>
        <taxon>Rhodobium</taxon>
    </lineage>
</organism>
<keyword evidence="3" id="KW-1185">Reference proteome</keyword>
<accession>A0A327JM27</accession>
<feature type="compositionally biased region" description="Basic and acidic residues" evidence="1">
    <location>
        <begin position="397"/>
        <end position="408"/>
    </location>
</feature>
<dbReference type="AlphaFoldDB" id="A0A327JM27"/>
<comment type="caution">
    <text evidence="2">The sequence shown here is derived from an EMBL/GenBank/DDBJ whole genome shotgun (WGS) entry which is preliminary data.</text>
</comment>
<dbReference type="Proteomes" id="UP000249299">
    <property type="component" value="Unassembled WGS sequence"/>
</dbReference>
<feature type="region of interest" description="Disordered" evidence="1">
    <location>
        <begin position="397"/>
        <end position="434"/>
    </location>
</feature>
<gene>
    <name evidence="2" type="ORF">CH339_13580</name>
</gene>
<dbReference type="EMBL" id="NPEV01000028">
    <property type="protein sequence ID" value="RAI26626.1"/>
    <property type="molecule type" value="Genomic_DNA"/>
</dbReference>
<proteinExistence type="predicted"/>
<sequence length="526" mass="57204">MAKKPVLVDPHGRPLSARLLEEEIAAPTVTGVRSTWSEPVASGLDPHRLSTILRAATEGDHVAYLTLAEEIEERDLHYRSVLGTRKRAVTGIEPIVTAASEDKKDVEIAEKVREQLVETPEFTGMLDDLLDGVGKGYSVVEPVWEHGDLWKPAEYHWRDPRFFQFDRMGRGLRLREDGNTDGLPLKPYTFVVHIPKLKSGSPLRGGLAFAAAWAFLIKSFAVKDWAAFLEVFGMPLRLGRYPSGASPEERAVLLRAVRMLAIDAAAIVPQGMDIEFIEAKGGQGNAVFGAMCEYEDGQISKLVLGQTMTTDDGSSLAQAAVHENVRFDILRADTRQLSATVNRDLVQPFVSFNYGPQERYPHVDIPVAEAEDINTMVNALTKLVPLGLEVEMGEARDRLGFSEPEKGAKILASPKRPKAKPDDGSPPEDAAGARQRVCPDCGQEHAVAALQGDALDELLEEALGAWQPDLEPLLAPVRAAFDEATGYDDLIARLDTLSGDMDAAPLASSLAVLMMKARGLGDTGDG</sequence>
<evidence type="ECO:0008006" key="4">
    <source>
        <dbReference type="Google" id="ProtNLM"/>
    </source>
</evidence>
<evidence type="ECO:0000313" key="3">
    <source>
        <dbReference type="Proteomes" id="UP000249299"/>
    </source>
</evidence>